<gene>
    <name evidence="3" type="ORF">CSOJ01_07971</name>
</gene>
<evidence type="ECO:0000259" key="2">
    <source>
        <dbReference type="PROSITE" id="PS50181"/>
    </source>
</evidence>
<name>A0A8H6MSU8_9PEZI</name>
<proteinExistence type="predicted"/>
<dbReference type="EMBL" id="WIGN01000130">
    <property type="protein sequence ID" value="KAF6807769.1"/>
    <property type="molecule type" value="Genomic_DNA"/>
</dbReference>
<feature type="region of interest" description="Disordered" evidence="1">
    <location>
        <begin position="314"/>
        <end position="393"/>
    </location>
</feature>
<evidence type="ECO:0000313" key="4">
    <source>
        <dbReference type="Proteomes" id="UP000652219"/>
    </source>
</evidence>
<dbReference type="PROSITE" id="PS50181">
    <property type="entry name" value="FBOX"/>
    <property type="match status" value="1"/>
</dbReference>
<dbReference type="Proteomes" id="UP000652219">
    <property type="component" value="Unassembled WGS sequence"/>
</dbReference>
<organism evidence="3 4">
    <name type="scientific">Colletotrichum sojae</name>
    <dbReference type="NCBI Taxonomy" id="2175907"/>
    <lineage>
        <taxon>Eukaryota</taxon>
        <taxon>Fungi</taxon>
        <taxon>Dikarya</taxon>
        <taxon>Ascomycota</taxon>
        <taxon>Pezizomycotina</taxon>
        <taxon>Sordariomycetes</taxon>
        <taxon>Hypocreomycetidae</taxon>
        <taxon>Glomerellales</taxon>
        <taxon>Glomerellaceae</taxon>
        <taxon>Colletotrichum</taxon>
        <taxon>Colletotrichum orchidearum species complex</taxon>
    </lineage>
</organism>
<dbReference type="SUPFAM" id="SSF81383">
    <property type="entry name" value="F-box domain"/>
    <property type="match status" value="1"/>
</dbReference>
<reference evidence="3 4" key="1">
    <citation type="journal article" date="2020" name="Phytopathology">
        <title>Genome Sequence Resources of Colletotrichum truncatum, C. plurivorum, C. musicola, and C. sojae: Four Species Pathogenic to Soybean (Glycine max).</title>
        <authorList>
            <person name="Rogerio F."/>
            <person name="Boufleur T.R."/>
            <person name="Ciampi-Guillardi M."/>
            <person name="Sukno S.A."/>
            <person name="Thon M.R."/>
            <person name="Massola Junior N.S."/>
            <person name="Baroncelli R."/>
        </authorList>
    </citation>
    <scope>NUCLEOTIDE SEQUENCE [LARGE SCALE GENOMIC DNA]</scope>
    <source>
        <strain evidence="3 4">LFN0009</strain>
    </source>
</reference>
<evidence type="ECO:0000256" key="1">
    <source>
        <dbReference type="SAM" id="MobiDB-lite"/>
    </source>
</evidence>
<evidence type="ECO:0000313" key="3">
    <source>
        <dbReference type="EMBL" id="KAF6807769.1"/>
    </source>
</evidence>
<dbReference type="AlphaFoldDB" id="A0A8H6MSU8"/>
<keyword evidence="4" id="KW-1185">Reference proteome</keyword>
<protein>
    <recommendedName>
        <fullName evidence="2">F-box domain-containing protein</fullName>
    </recommendedName>
</protein>
<sequence length="411" mass="46551">MARESQGNPVQLLNLPFELKSSIGRYLCPADVKALSTTCRTFRETLIPIVFRHVRIGGPSPEENQPSARNTDQIRFSKVHQDLTDLVDDKAKPILSSIRSFDFCMSRYSSVAPTEDIPLWLRDTNTRNIVVAEILCEILHKCQAKLSELSIDTRWHAAAATPIAERISALKERGGLRFERLRALHIRTFKYESAALELALFPICPNLDTLLVSGNMAESITVDWKLYSSVKYLSVVIEGYHVDDMHTPEAVGAIVVRDAVVRMQCPSLKQLALPHFWGSGPKRKSQARKYFAAMPKLELLQWSKNRRSLDLGHNTMARRTKQAIADSSSSPNDDTEDDDTEDDDTEDDDTEDDDTEDDDTVDDVFEMGRIQSSHALARFQHRPGRGGNDRAEGWDRKYEFSDQLRWAIEEG</sequence>
<comment type="caution">
    <text evidence="3">The sequence shown here is derived from an EMBL/GenBank/DDBJ whole genome shotgun (WGS) entry which is preliminary data.</text>
</comment>
<feature type="domain" description="F-box" evidence="2">
    <location>
        <begin position="9"/>
        <end position="54"/>
    </location>
</feature>
<feature type="compositionally biased region" description="Acidic residues" evidence="1">
    <location>
        <begin position="333"/>
        <end position="365"/>
    </location>
</feature>
<dbReference type="InterPro" id="IPR036047">
    <property type="entry name" value="F-box-like_dom_sf"/>
</dbReference>
<dbReference type="InterPro" id="IPR001810">
    <property type="entry name" value="F-box_dom"/>
</dbReference>
<accession>A0A8H6MSU8</accession>
<dbReference type="CDD" id="cd09917">
    <property type="entry name" value="F-box_SF"/>
    <property type="match status" value="1"/>
</dbReference>